<proteinExistence type="predicted"/>
<name>A0AAD8PCA9_TARER</name>
<sequence length="164" mass="19053">MARWKRMDTYDGMVNSFTRVCDFEIRKLGWSQRCKGMWYKDTWVAASGKNSMRRDRVIRDCKSGEILTRASSYKELSKIHDEVRTEIEQYFVDTPPVIDDDSIKLPKLDENTADHVRNGLTSAPQPIVENYELASITLEYRRECMKDSVLQSLTSSQALVVFEL</sequence>
<feature type="domain" description="Acyl-ACP thioesterase-like C-terminal" evidence="1">
    <location>
        <begin position="121"/>
        <end position="157"/>
    </location>
</feature>
<keyword evidence="3" id="KW-1185">Reference proteome</keyword>
<gene>
    <name evidence="2" type="ORF">QVD17_06993</name>
</gene>
<organism evidence="2 3">
    <name type="scientific">Tagetes erecta</name>
    <name type="common">African marigold</name>
    <dbReference type="NCBI Taxonomy" id="13708"/>
    <lineage>
        <taxon>Eukaryota</taxon>
        <taxon>Viridiplantae</taxon>
        <taxon>Streptophyta</taxon>
        <taxon>Embryophyta</taxon>
        <taxon>Tracheophyta</taxon>
        <taxon>Spermatophyta</taxon>
        <taxon>Magnoliopsida</taxon>
        <taxon>eudicotyledons</taxon>
        <taxon>Gunneridae</taxon>
        <taxon>Pentapetalae</taxon>
        <taxon>asterids</taxon>
        <taxon>campanulids</taxon>
        <taxon>Asterales</taxon>
        <taxon>Asteraceae</taxon>
        <taxon>Asteroideae</taxon>
        <taxon>Heliantheae alliance</taxon>
        <taxon>Tageteae</taxon>
        <taxon>Tagetes</taxon>
    </lineage>
</organism>
<accession>A0AAD8PCA9</accession>
<dbReference type="Proteomes" id="UP001229421">
    <property type="component" value="Unassembled WGS sequence"/>
</dbReference>
<dbReference type="InterPro" id="IPR045023">
    <property type="entry name" value="FATA/B"/>
</dbReference>
<evidence type="ECO:0000259" key="1">
    <source>
        <dbReference type="Pfam" id="PF20791"/>
    </source>
</evidence>
<protein>
    <recommendedName>
        <fullName evidence="1">Acyl-ACP thioesterase-like C-terminal domain-containing protein</fullName>
    </recommendedName>
</protein>
<dbReference type="PANTHER" id="PTHR31727">
    <property type="entry name" value="OLEOYL-ACYL CARRIER PROTEIN THIOESTERASE 1, CHLOROPLASTIC"/>
    <property type="match status" value="1"/>
</dbReference>
<reference evidence="2" key="1">
    <citation type="journal article" date="2023" name="bioRxiv">
        <title>Improved chromosome-level genome assembly for marigold (Tagetes erecta).</title>
        <authorList>
            <person name="Jiang F."/>
            <person name="Yuan L."/>
            <person name="Wang S."/>
            <person name="Wang H."/>
            <person name="Xu D."/>
            <person name="Wang A."/>
            <person name="Fan W."/>
        </authorList>
    </citation>
    <scope>NUCLEOTIDE SEQUENCE</scope>
    <source>
        <strain evidence="2">WSJ</strain>
        <tissue evidence="2">Leaf</tissue>
    </source>
</reference>
<dbReference type="AlphaFoldDB" id="A0AAD8PCA9"/>
<dbReference type="Gene3D" id="3.10.129.10">
    <property type="entry name" value="Hotdog Thioesterase"/>
    <property type="match status" value="1"/>
</dbReference>
<dbReference type="SUPFAM" id="SSF54637">
    <property type="entry name" value="Thioesterase/thiol ester dehydrase-isomerase"/>
    <property type="match status" value="1"/>
</dbReference>
<dbReference type="PANTHER" id="PTHR31727:SF2">
    <property type="entry name" value="PALMITOYL-ACYL CARRIER PROTEIN THIOESTERASE, CHLOROPLASTIC"/>
    <property type="match status" value="1"/>
</dbReference>
<evidence type="ECO:0000313" key="3">
    <source>
        <dbReference type="Proteomes" id="UP001229421"/>
    </source>
</evidence>
<evidence type="ECO:0000313" key="2">
    <source>
        <dbReference type="EMBL" id="KAK1441154.1"/>
    </source>
</evidence>
<comment type="caution">
    <text evidence="2">The sequence shown here is derived from an EMBL/GenBank/DDBJ whole genome shotgun (WGS) entry which is preliminary data.</text>
</comment>
<dbReference type="InterPro" id="IPR029069">
    <property type="entry name" value="HotDog_dom_sf"/>
</dbReference>
<dbReference type="GO" id="GO:0000036">
    <property type="term" value="F:acyl carrier activity"/>
    <property type="evidence" value="ECO:0007669"/>
    <property type="project" value="TreeGrafter"/>
</dbReference>
<dbReference type="Pfam" id="PF20791">
    <property type="entry name" value="Acyl-ACP_TE_C"/>
    <property type="match status" value="1"/>
</dbReference>
<dbReference type="InterPro" id="IPR049427">
    <property type="entry name" value="Acyl-ACP_TE_C"/>
</dbReference>
<dbReference type="EMBL" id="JAUHHV010000001">
    <property type="protein sequence ID" value="KAK1441154.1"/>
    <property type="molecule type" value="Genomic_DNA"/>
</dbReference>
<dbReference type="GO" id="GO:0016297">
    <property type="term" value="F:fatty acyl-[ACP] hydrolase activity"/>
    <property type="evidence" value="ECO:0007669"/>
    <property type="project" value="InterPro"/>
</dbReference>